<reference evidence="1 2" key="1">
    <citation type="submission" date="2024-02" db="EMBL/GenBank/DDBJ databases">
        <title>STSV induces naive adaptation in Sulfolobus.</title>
        <authorList>
            <person name="Xiang X."/>
            <person name="Song M."/>
        </authorList>
    </citation>
    <scope>NUCLEOTIDE SEQUENCE [LARGE SCALE GENOMIC DNA]</scope>
    <source>
        <strain evidence="1 2">RT2</strain>
    </source>
</reference>
<evidence type="ECO:0000313" key="2">
    <source>
        <dbReference type="Proteomes" id="UP001432202"/>
    </source>
</evidence>
<accession>A0AAX4KZH6</accession>
<organism evidence="1 2">
    <name type="scientific">Sulfolobus tengchongensis</name>
    <dbReference type="NCBI Taxonomy" id="207809"/>
    <lineage>
        <taxon>Archaea</taxon>
        <taxon>Thermoproteota</taxon>
        <taxon>Thermoprotei</taxon>
        <taxon>Sulfolobales</taxon>
        <taxon>Sulfolobaceae</taxon>
        <taxon>Sulfolobus</taxon>
    </lineage>
</organism>
<gene>
    <name evidence="1" type="ORF">V6M85_13140</name>
</gene>
<sequence>MGHTVYGERIRKDFPNILVYPEFFDSKKDLLRRNYTNYLRKLWSLRSTIKIAIYPDYIYYKLQVPDKVEYIIPVHSLSKDVIKIYKELSSFTKVWLGFASNEKYRDYEIADFVEFAKRLNAKTWYLGISTKRELREAVKWNFEGIDITTMLLGEFEQIGDYNYVRRKITELLGHTKAVDNSF</sequence>
<dbReference type="Proteomes" id="UP001432202">
    <property type="component" value="Chromosome"/>
</dbReference>
<proteinExistence type="predicted"/>
<protein>
    <submittedName>
        <fullName evidence="1">Uncharacterized protein</fullName>
    </submittedName>
</protein>
<dbReference type="AlphaFoldDB" id="A0AAX4KZH6"/>
<evidence type="ECO:0000313" key="1">
    <source>
        <dbReference type="EMBL" id="WWQ60365.1"/>
    </source>
</evidence>
<dbReference type="EMBL" id="CP146016">
    <property type="protein sequence ID" value="WWQ60365.1"/>
    <property type="molecule type" value="Genomic_DNA"/>
</dbReference>
<name>A0AAX4KZH6_9CREN</name>
<dbReference type="RefSeq" id="WP_338601019.1">
    <property type="nucleotide sequence ID" value="NZ_CP146016.1"/>
</dbReference>
<keyword evidence="2" id="KW-1185">Reference proteome</keyword>
<dbReference type="GeneID" id="89337731"/>